<dbReference type="AlphaFoldDB" id="A0A7K8K9P0"/>
<dbReference type="InterPro" id="IPR014716">
    <property type="entry name" value="Fibrinogen_a/b/g_C_1"/>
</dbReference>
<evidence type="ECO:0000256" key="3">
    <source>
        <dbReference type="ARBA" id="ARBA00023157"/>
    </source>
</evidence>
<evidence type="ECO:0000256" key="5">
    <source>
        <dbReference type="PROSITE-ProRule" id="PRU00196"/>
    </source>
</evidence>
<dbReference type="FunFam" id="3.10.250.10:FF:000003">
    <property type="entry name" value="Deleted in malignant brain tumors 1"/>
    <property type="match status" value="1"/>
</dbReference>
<keyword evidence="3 5" id="KW-1015">Disulfide bond</keyword>
<dbReference type="Pfam" id="PF00530">
    <property type="entry name" value="SRCR"/>
    <property type="match status" value="1"/>
</dbReference>
<dbReference type="Proteomes" id="UP000533896">
    <property type="component" value="Unassembled WGS sequence"/>
</dbReference>
<dbReference type="PROSITE" id="PS51406">
    <property type="entry name" value="FIBRINOGEN_C_2"/>
    <property type="match status" value="1"/>
</dbReference>
<dbReference type="CDD" id="cd00087">
    <property type="entry name" value="FReD"/>
    <property type="match status" value="1"/>
</dbReference>
<dbReference type="Gene3D" id="3.10.250.10">
    <property type="entry name" value="SRCR-like domain"/>
    <property type="match status" value="1"/>
</dbReference>
<dbReference type="InterPro" id="IPR036056">
    <property type="entry name" value="Fibrinogen-like_C"/>
</dbReference>
<keyword evidence="10" id="KW-1185">Reference proteome</keyword>
<dbReference type="PANTHER" id="PTHR19143:SF438">
    <property type="entry name" value="FIBRINOGEN C-TERMINAL DOMAIN-CONTAINING PROTEIN"/>
    <property type="match status" value="1"/>
</dbReference>
<dbReference type="EMBL" id="VWYV01000756">
    <property type="protein sequence ID" value="NXE11935.1"/>
    <property type="molecule type" value="Genomic_DNA"/>
</dbReference>
<keyword evidence="4" id="KW-0325">Glycoprotein</keyword>
<dbReference type="SMART" id="SM00202">
    <property type="entry name" value="SR"/>
    <property type="match status" value="1"/>
</dbReference>
<keyword evidence="2" id="KW-0677">Repeat</keyword>
<dbReference type="SUPFAM" id="SSF56487">
    <property type="entry name" value="SRCR-like"/>
    <property type="match status" value="1"/>
</dbReference>
<dbReference type="NCBIfam" id="NF040941">
    <property type="entry name" value="GGGWT_bact"/>
    <property type="match status" value="1"/>
</dbReference>
<dbReference type="OrthoDB" id="7735550at2759"/>
<evidence type="ECO:0000259" key="8">
    <source>
        <dbReference type="PROSITE" id="PS51406"/>
    </source>
</evidence>
<proteinExistence type="predicted"/>
<feature type="chain" id="PRO_5029906671" evidence="6">
    <location>
        <begin position="18"/>
        <end position="362"/>
    </location>
</feature>
<dbReference type="InterPro" id="IPR050373">
    <property type="entry name" value="Fibrinogen_C-term_domain"/>
</dbReference>
<dbReference type="SMART" id="SM00186">
    <property type="entry name" value="FBG"/>
    <property type="match status" value="1"/>
</dbReference>
<sequence length="362" mass="39756">PAAQCSPLLLLLTCVLALPAPHLAESAHSLSLFRRSASNNSVSALSTLGNGQLRLVNGSHQCSGRVEVWYRNEWGTVCDDNWDMRDASVVCRQLGCGEAVSAPTNAHFGSGSGTIWLDDVNCSGTEELLTQCSLRAWGQHNCRHSEDAGVVCSGWPKDCSEVPAGSPSGVYVIQPTGLHPIVVYCEMNATDGGWTVIQRNRQSTEIIWAESWSTYKYGFGNVHTDFWLGTEYIHQISRQKVYQVRFVIWDAANNTRFADYNLFSVEDESQGYRLRLGTYSGTAEDAMTSKTPNTMHDNMKFSAKDRDQDSYSGNCASSYGGGWWYSACYSVRLNVKGAITWGSLCNGNCKASAILIKPVAYC</sequence>
<dbReference type="PROSITE" id="PS50287">
    <property type="entry name" value="SRCR_2"/>
    <property type="match status" value="1"/>
</dbReference>
<feature type="disulfide bond" evidence="5">
    <location>
        <begin position="91"/>
        <end position="152"/>
    </location>
</feature>
<dbReference type="SUPFAM" id="SSF56496">
    <property type="entry name" value="Fibrinogen C-terminal domain-like"/>
    <property type="match status" value="1"/>
</dbReference>
<evidence type="ECO:0000259" key="7">
    <source>
        <dbReference type="PROSITE" id="PS50287"/>
    </source>
</evidence>
<dbReference type="InterPro" id="IPR001190">
    <property type="entry name" value="SRCR"/>
</dbReference>
<evidence type="ECO:0000256" key="6">
    <source>
        <dbReference type="SAM" id="SignalP"/>
    </source>
</evidence>
<reference evidence="9 10" key="1">
    <citation type="submission" date="2019-09" db="EMBL/GenBank/DDBJ databases">
        <title>Bird 10,000 Genomes (B10K) Project - Family phase.</title>
        <authorList>
            <person name="Zhang G."/>
        </authorList>
    </citation>
    <scope>NUCLEOTIDE SEQUENCE [LARGE SCALE GENOMIC DNA]</scope>
    <source>
        <strain evidence="9">B10K-CU-031-23</strain>
    </source>
</reference>
<dbReference type="PRINTS" id="PR00258">
    <property type="entry name" value="SPERACTRCPTR"/>
</dbReference>
<feature type="disulfide bond" evidence="5">
    <location>
        <begin position="78"/>
        <end position="142"/>
    </location>
</feature>
<comment type="caution">
    <text evidence="9">The sequence shown here is derived from an EMBL/GenBank/DDBJ whole genome shotgun (WGS) entry which is preliminary data.</text>
</comment>
<dbReference type="InterPro" id="IPR036772">
    <property type="entry name" value="SRCR-like_dom_sf"/>
</dbReference>
<accession>A0A7K8K9P0</accession>
<evidence type="ECO:0000256" key="2">
    <source>
        <dbReference type="ARBA" id="ARBA00022737"/>
    </source>
</evidence>
<dbReference type="Pfam" id="PF00147">
    <property type="entry name" value="Fibrinogen_C"/>
    <property type="match status" value="1"/>
</dbReference>
<feature type="domain" description="SRCR" evidence="7">
    <location>
        <begin position="53"/>
        <end position="153"/>
    </location>
</feature>
<protein>
    <submittedName>
        <fullName evidence="9">FGL1L protein</fullName>
    </submittedName>
</protein>
<feature type="disulfide bond" evidence="5">
    <location>
        <begin position="122"/>
        <end position="132"/>
    </location>
</feature>
<evidence type="ECO:0000256" key="4">
    <source>
        <dbReference type="ARBA" id="ARBA00023180"/>
    </source>
</evidence>
<feature type="signal peptide" evidence="6">
    <location>
        <begin position="1"/>
        <end position="17"/>
    </location>
</feature>
<feature type="non-terminal residue" evidence="9">
    <location>
        <position position="362"/>
    </location>
</feature>
<feature type="non-terminal residue" evidence="9">
    <location>
        <position position="1"/>
    </location>
</feature>
<feature type="domain" description="Fibrinogen C-terminal" evidence="8">
    <location>
        <begin position="150"/>
        <end position="334"/>
    </location>
</feature>
<dbReference type="GO" id="GO:0016020">
    <property type="term" value="C:membrane"/>
    <property type="evidence" value="ECO:0007669"/>
    <property type="project" value="InterPro"/>
</dbReference>
<dbReference type="InterPro" id="IPR002181">
    <property type="entry name" value="Fibrinogen_a/b/g_C_dom"/>
</dbReference>
<dbReference type="PANTHER" id="PTHR19143">
    <property type="entry name" value="FIBRINOGEN/TENASCIN/ANGIOPOEITIN"/>
    <property type="match status" value="1"/>
</dbReference>
<keyword evidence="1 6" id="KW-0732">Signal</keyword>
<name>A0A7K8K9P0_9AVES</name>
<dbReference type="PROSITE" id="PS00420">
    <property type="entry name" value="SRCR_1"/>
    <property type="match status" value="1"/>
</dbReference>
<organism evidence="9 10">
    <name type="scientific">Lophotis ruficrista</name>
    <dbReference type="NCBI Taxonomy" id="172689"/>
    <lineage>
        <taxon>Eukaryota</taxon>
        <taxon>Metazoa</taxon>
        <taxon>Chordata</taxon>
        <taxon>Craniata</taxon>
        <taxon>Vertebrata</taxon>
        <taxon>Euteleostomi</taxon>
        <taxon>Archelosauria</taxon>
        <taxon>Archosauria</taxon>
        <taxon>Dinosauria</taxon>
        <taxon>Saurischia</taxon>
        <taxon>Theropoda</taxon>
        <taxon>Coelurosauria</taxon>
        <taxon>Aves</taxon>
        <taxon>Neognathae</taxon>
        <taxon>Neoaves</taxon>
        <taxon>Otidimorphae</taxon>
        <taxon>Otidiformes</taxon>
        <taxon>Otididae</taxon>
        <taxon>Lophotis</taxon>
    </lineage>
</organism>
<dbReference type="Gene3D" id="3.90.215.10">
    <property type="entry name" value="Gamma Fibrinogen, chain A, domain 1"/>
    <property type="match status" value="1"/>
</dbReference>
<gene>
    <name evidence="9" type="primary">Fgl1l_1</name>
    <name evidence="9" type="ORF">LOPRUF_R04946</name>
</gene>
<dbReference type="GO" id="GO:0005615">
    <property type="term" value="C:extracellular space"/>
    <property type="evidence" value="ECO:0007669"/>
    <property type="project" value="TreeGrafter"/>
</dbReference>
<evidence type="ECO:0000256" key="1">
    <source>
        <dbReference type="ARBA" id="ARBA00022729"/>
    </source>
</evidence>
<evidence type="ECO:0000313" key="9">
    <source>
        <dbReference type="EMBL" id="NXE11935.1"/>
    </source>
</evidence>
<evidence type="ECO:0000313" key="10">
    <source>
        <dbReference type="Proteomes" id="UP000533896"/>
    </source>
</evidence>